<evidence type="ECO:0000259" key="1">
    <source>
        <dbReference type="Pfam" id="PF10536"/>
    </source>
</evidence>
<comment type="caution">
    <text evidence="2">The sequence shown here is derived from an EMBL/GenBank/DDBJ whole genome shotgun (WGS) entry which is preliminary data.</text>
</comment>
<dbReference type="Proteomes" id="UP001604336">
    <property type="component" value="Unassembled WGS sequence"/>
</dbReference>
<feature type="domain" description="Aminotransferase-like plant mobile" evidence="1">
    <location>
        <begin position="116"/>
        <end position="191"/>
    </location>
</feature>
<keyword evidence="3" id="KW-1185">Reference proteome</keyword>
<protein>
    <submittedName>
        <fullName evidence="2">Aminotransferase-like</fullName>
    </submittedName>
</protein>
<evidence type="ECO:0000313" key="3">
    <source>
        <dbReference type="Proteomes" id="UP001604336"/>
    </source>
</evidence>
<dbReference type="InterPro" id="IPR019557">
    <property type="entry name" value="AminoTfrase-like_pln_mobile"/>
</dbReference>
<dbReference type="Pfam" id="PF10536">
    <property type="entry name" value="PMD"/>
    <property type="match status" value="1"/>
</dbReference>
<gene>
    <name evidence="2" type="ORF">Adt_30799</name>
</gene>
<proteinExistence type="predicted"/>
<sequence>MACPSEEYRYVEVREEEMISPMNGVSSLRTSYFLRPYVTSFDGPVFYPPFDSVNPTMIENSEPLKAKFVGWRRPLKDWKRWVNRMRSLHHSTWGLQRSGVPKDQHVCVSMGRSYNHLEDMMFLGRFSVLGDSVLSSPGDGDEMIIQKLLKARADITRGTARRDKQSAWIYKFMDHESEIEHEAFLAYWLSRIYKNLSSLKDAIVVSRKLGTRKGPKDILKVKVAAPLQLVQAWVWERFPTLRPKPNSMGFGEPRLAQWHGLKKKGT</sequence>
<dbReference type="PANTHER" id="PTHR46033">
    <property type="entry name" value="PROTEIN MAIN-LIKE 2"/>
    <property type="match status" value="1"/>
</dbReference>
<dbReference type="AlphaFoldDB" id="A0ABD1RCE7"/>
<name>A0ABD1RCE7_9LAMI</name>
<evidence type="ECO:0000313" key="2">
    <source>
        <dbReference type="EMBL" id="KAL2486043.1"/>
    </source>
</evidence>
<organism evidence="2 3">
    <name type="scientific">Abeliophyllum distichum</name>
    <dbReference type="NCBI Taxonomy" id="126358"/>
    <lineage>
        <taxon>Eukaryota</taxon>
        <taxon>Viridiplantae</taxon>
        <taxon>Streptophyta</taxon>
        <taxon>Embryophyta</taxon>
        <taxon>Tracheophyta</taxon>
        <taxon>Spermatophyta</taxon>
        <taxon>Magnoliopsida</taxon>
        <taxon>eudicotyledons</taxon>
        <taxon>Gunneridae</taxon>
        <taxon>Pentapetalae</taxon>
        <taxon>asterids</taxon>
        <taxon>lamiids</taxon>
        <taxon>Lamiales</taxon>
        <taxon>Oleaceae</taxon>
        <taxon>Forsythieae</taxon>
        <taxon>Abeliophyllum</taxon>
    </lineage>
</organism>
<accession>A0ABD1RCE7</accession>
<dbReference type="PANTHER" id="PTHR46033:SF67">
    <property type="entry name" value="AMINOTRANSFERASE-LIKE, PLANT MOBILE DOMAIN FAMILY PROTEIN"/>
    <property type="match status" value="1"/>
</dbReference>
<dbReference type="InterPro" id="IPR044824">
    <property type="entry name" value="MAIN-like"/>
</dbReference>
<dbReference type="EMBL" id="JBFOLK010000009">
    <property type="protein sequence ID" value="KAL2486043.1"/>
    <property type="molecule type" value="Genomic_DNA"/>
</dbReference>
<reference evidence="3" key="1">
    <citation type="submission" date="2024-07" db="EMBL/GenBank/DDBJ databases">
        <title>Two chromosome-level genome assemblies of Korean endemic species Abeliophyllum distichum and Forsythia ovata (Oleaceae).</title>
        <authorList>
            <person name="Jang H."/>
        </authorList>
    </citation>
    <scope>NUCLEOTIDE SEQUENCE [LARGE SCALE GENOMIC DNA]</scope>
</reference>